<dbReference type="EMBL" id="CAFBPN010000006">
    <property type="protein sequence ID" value="CAB5010708.1"/>
    <property type="molecule type" value="Genomic_DNA"/>
</dbReference>
<dbReference type="Gene3D" id="1.20.1260.10">
    <property type="match status" value="1"/>
</dbReference>
<accession>A0A6J7PZF1</accession>
<dbReference type="InterPro" id="IPR009078">
    <property type="entry name" value="Ferritin-like_SF"/>
</dbReference>
<organism evidence="2">
    <name type="scientific">freshwater metagenome</name>
    <dbReference type="NCBI Taxonomy" id="449393"/>
    <lineage>
        <taxon>unclassified sequences</taxon>
        <taxon>metagenomes</taxon>
        <taxon>ecological metagenomes</taxon>
    </lineage>
</organism>
<evidence type="ECO:0000313" key="2">
    <source>
        <dbReference type="EMBL" id="CAB5010708.1"/>
    </source>
</evidence>
<dbReference type="SUPFAM" id="SSF47240">
    <property type="entry name" value="Ferritin-like"/>
    <property type="match status" value="1"/>
</dbReference>
<name>A0A6J7PZF1_9ZZZZ</name>
<evidence type="ECO:0000313" key="3">
    <source>
        <dbReference type="EMBL" id="CAB5065072.1"/>
    </source>
</evidence>
<dbReference type="GO" id="GO:0016491">
    <property type="term" value="F:oxidoreductase activity"/>
    <property type="evidence" value="ECO:0007669"/>
    <property type="project" value="InterPro"/>
</dbReference>
<proteinExistence type="predicted"/>
<protein>
    <submittedName>
        <fullName evidence="2">Unannotated protein</fullName>
    </submittedName>
</protein>
<dbReference type="EMBL" id="CAFBQU010000018">
    <property type="protein sequence ID" value="CAB5065072.1"/>
    <property type="molecule type" value="Genomic_DNA"/>
</dbReference>
<evidence type="ECO:0000259" key="1">
    <source>
        <dbReference type="Pfam" id="PF02915"/>
    </source>
</evidence>
<feature type="domain" description="Rubrerythrin diiron-binding" evidence="1">
    <location>
        <begin position="29"/>
        <end position="150"/>
    </location>
</feature>
<dbReference type="InterPro" id="IPR012347">
    <property type="entry name" value="Ferritin-like"/>
</dbReference>
<reference evidence="2" key="1">
    <citation type="submission" date="2020-05" db="EMBL/GenBank/DDBJ databases">
        <authorList>
            <person name="Chiriac C."/>
            <person name="Salcher M."/>
            <person name="Ghai R."/>
            <person name="Kavagutti S V."/>
        </authorList>
    </citation>
    <scope>NUCLEOTIDE SEQUENCE</scope>
</reference>
<gene>
    <name evidence="2" type="ORF">UFOPK4098_00267</name>
    <name evidence="3" type="ORF">UFOPK4347_00855</name>
</gene>
<dbReference type="AlphaFoldDB" id="A0A6J7PZF1"/>
<sequence length="160" mass="17634">MSTEVNFYTASAALAGKEYLDVASMKVVYQLEVSGEVFYNLLAERVNNAEAAELLRKNAVEERGHARRLARAISLKLGSEWEATAAEEEVLSIPLPDVVTADLFAGIVQGEINGDAGYQHWADHEPDEEVERLLRLNGREETIHAGRAQQVLEILQKAAS</sequence>
<dbReference type="InterPro" id="IPR003251">
    <property type="entry name" value="Rr_diiron-bd_dom"/>
</dbReference>
<dbReference type="GO" id="GO:0046872">
    <property type="term" value="F:metal ion binding"/>
    <property type="evidence" value="ECO:0007669"/>
    <property type="project" value="InterPro"/>
</dbReference>
<dbReference type="CDD" id="cd00657">
    <property type="entry name" value="Ferritin_like"/>
    <property type="match status" value="1"/>
</dbReference>
<dbReference type="Pfam" id="PF02915">
    <property type="entry name" value="Rubrerythrin"/>
    <property type="match status" value="1"/>
</dbReference>